<keyword evidence="14" id="KW-1185">Reference proteome</keyword>
<keyword evidence="8 10" id="KW-0456">Lyase</keyword>
<feature type="active site" description="Proton donor" evidence="10">
    <location>
        <position position="208"/>
    </location>
</feature>
<sequence length="430" mass="45404">MSLIDAVVGYEVLDSRGNPTVEVEVTLADGATGRATVPSGASTGANEAVELRDGDPTRYLGRGVLQAVAAVNDEIGRALAGRDAMDQRAIDLTMIALDDTPNKGRLGANALLGVSLAVAKAAAASARVPFYRHVGTMVADSEAILPVPLINIINGGAHADNALDFQEFMIAPVGARTFGEGIRMAAEVFHTLRGLIAAAGFNTNVGDEGGFAPDLRTAEEALDLVVAAIERAGYRAGDDIAIAIDPAASELYDGGRYIYRGEGVERSIDEQVAYLAALTSRYPIRSIEDGMGEHDTTGWQRLTSRLGGTTQLVGDDVFCTHPRLLREGIEAGVANAILIKPNQIGTLTETLDTMAIARASGYAAVMSHRSGETEDVTIAHLAVATGCGQIKTGSLSRSDRTAKYNELLRIERALGDRARYGEMPLPRVMR</sequence>
<keyword evidence="10" id="KW-0479">Metal-binding</keyword>
<dbReference type="SFLD" id="SFLDG00178">
    <property type="entry name" value="enolase"/>
    <property type="match status" value="1"/>
</dbReference>
<comment type="catalytic activity">
    <reaction evidence="10">
        <text>(2R)-2-phosphoglycerate = phosphoenolpyruvate + H2O</text>
        <dbReference type="Rhea" id="RHEA:10164"/>
        <dbReference type="ChEBI" id="CHEBI:15377"/>
        <dbReference type="ChEBI" id="CHEBI:58289"/>
        <dbReference type="ChEBI" id="CHEBI:58702"/>
        <dbReference type="EC" id="4.2.1.11"/>
    </reaction>
</comment>
<evidence type="ECO:0000256" key="7">
    <source>
        <dbReference type="ARBA" id="ARBA00023152"/>
    </source>
</evidence>
<dbReference type="Proteomes" id="UP000706525">
    <property type="component" value="Unassembled WGS sequence"/>
</dbReference>
<dbReference type="SMART" id="SM01193">
    <property type="entry name" value="Enolase_N"/>
    <property type="match status" value="1"/>
</dbReference>
<evidence type="ECO:0000313" key="13">
    <source>
        <dbReference type="EMBL" id="CAG9173818.1"/>
    </source>
</evidence>
<keyword evidence="5 10" id="KW-0964">Secreted</keyword>
<evidence type="ECO:0000259" key="12">
    <source>
        <dbReference type="SMART" id="SM01193"/>
    </source>
</evidence>
<dbReference type="EC" id="4.2.1.11" evidence="3 10"/>
<evidence type="ECO:0000256" key="10">
    <source>
        <dbReference type="HAMAP-Rule" id="MF_00318"/>
    </source>
</evidence>
<evidence type="ECO:0000256" key="9">
    <source>
        <dbReference type="ARBA" id="ARBA00045763"/>
    </source>
</evidence>
<evidence type="ECO:0000256" key="1">
    <source>
        <dbReference type="ARBA" id="ARBA00005031"/>
    </source>
</evidence>
<dbReference type="RefSeq" id="WP_223989431.1">
    <property type="nucleotide sequence ID" value="NZ_CAJZAG010000005.1"/>
</dbReference>
<dbReference type="SMART" id="SM01192">
    <property type="entry name" value="Enolase_C"/>
    <property type="match status" value="1"/>
</dbReference>
<proteinExistence type="inferred from homology"/>
<dbReference type="PIRSF" id="PIRSF001400">
    <property type="entry name" value="Enolase"/>
    <property type="match status" value="1"/>
</dbReference>
<dbReference type="HAMAP" id="MF_00318">
    <property type="entry name" value="Enolase"/>
    <property type="match status" value="1"/>
</dbReference>
<feature type="binding site" evidence="10">
    <location>
        <position position="391"/>
    </location>
    <ligand>
        <name>(2R)-2-phosphoglycerate</name>
        <dbReference type="ChEBI" id="CHEBI:58289"/>
    </ligand>
</feature>
<dbReference type="EMBL" id="CAJZAG010000005">
    <property type="protein sequence ID" value="CAG9173818.1"/>
    <property type="molecule type" value="Genomic_DNA"/>
</dbReference>
<feature type="binding site" evidence="10">
    <location>
        <position position="315"/>
    </location>
    <ligand>
        <name>Mg(2+)</name>
        <dbReference type="ChEBI" id="CHEBI:18420"/>
    </ligand>
</feature>
<evidence type="ECO:0000256" key="5">
    <source>
        <dbReference type="ARBA" id="ARBA00022525"/>
    </source>
</evidence>
<evidence type="ECO:0000256" key="8">
    <source>
        <dbReference type="ARBA" id="ARBA00023239"/>
    </source>
</evidence>
<dbReference type="Gene3D" id="3.20.20.120">
    <property type="entry name" value="Enolase-like C-terminal domain"/>
    <property type="match status" value="1"/>
</dbReference>
<comment type="function">
    <text evidence="9 10">Catalyzes the reversible conversion of 2-phosphoglycerate (2-PG) into phosphoenolpyruvate (PEP). It is essential for the degradation of carbohydrates via glycolysis.</text>
</comment>
<dbReference type="PANTHER" id="PTHR11902">
    <property type="entry name" value="ENOLASE"/>
    <property type="match status" value="1"/>
</dbReference>
<dbReference type="InterPro" id="IPR020810">
    <property type="entry name" value="Enolase_C"/>
</dbReference>
<dbReference type="SUPFAM" id="SSF51604">
    <property type="entry name" value="Enolase C-terminal domain-like"/>
    <property type="match status" value="1"/>
</dbReference>
<keyword evidence="7 10" id="KW-0324">Glycolysis</keyword>
<accession>A0ABM8X1T0</accession>
<evidence type="ECO:0000313" key="14">
    <source>
        <dbReference type="Proteomes" id="UP000706525"/>
    </source>
</evidence>
<gene>
    <name evidence="13" type="primary">eno_1</name>
    <name evidence="10" type="synonym">eno</name>
    <name evidence="13" type="ORF">LMG32289_02971</name>
</gene>
<comment type="similarity">
    <text evidence="2 10">Belongs to the enolase family.</text>
</comment>
<keyword evidence="6 10" id="KW-0460">Magnesium</keyword>
<feature type="binding site" evidence="10">
    <location>
        <position position="245"/>
    </location>
    <ligand>
        <name>Mg(2+)</name>
        <dbReference type="ChEBI" id="CHEBI:18420"/>
    </ligand>
</feature>
<dbReference type="PANTHER" id="PTHR11902:SF1">
    <property type="entry name" value="ENOLASE"/>
    <property type="match status" value="1"/>
</dbReference>
<feature type="binding site" evidence="10">
    <location>
        <position position="340"/>
    </location>
    <ligand>
        <name>(2R)-2-phosphoglycerate</name>
        <dbReference type="ChEBI" id="CHEBI:58289"/>
    </ligand>
</feature>
<reference evidence="13 14" key="1">
    <citation type="submission" date="2021-08" db="EMBL/GenBank/DDBJ databases">
        <authorList>
            <person name="Peeters C."/>
        </authorList>
    </citation>
    <scope>NUCLEOTIDE SEQUENCE [LARGE SCALE GENOMIC DNA]</scope>
    <source>
        <strain evidence="13 14">LMG 32289</strain>
    </source>
</reference>
<feature type="domain" description="Enolase C-terminal TIM barrel" evidence="11">
    <location>
        <begin position="142"/>
        <end position="427"/>
    </location>
</feature>
<organism evidence="13 14">
    <name type="scientific">Cupriavidus pampae</name>
    <dbReference type="NCBI Taxonomy" id="659251"/>
    <lineage>
        <taxon>Bacteria</taxon>
        <taxon>Pseudomonadati</taxon>
        <taxon>Pseudomonadota</taxon>
        <taxon>Betaproteobacteria</taxon>
        <taxon>Burkholderiales</taxon>
        <taxon>Burkholderiaceae</taxon>
        <taxon>Cupriavidus</taxon>
    </lineage>
</organism>
<feature type="active site" description="Proton acceptor" evidence="10">
    <location>
        <position position="340"/>
    </location>
</feature>
<evidence type="ECO:0000256" key="6">
    <source>
        <dbReference type="ARBA" id="ARBA00022842"/>
    </source>
</evidence>
<feature type="binding site" evidence="10">
    <location>
        <position position="166"/>
    </location>
    <ligand>
        <name>(2R)-2-phosphoglycerate</name>
        <dbReference type="ChEBI" id="CHEBI:58289"/>
    </ligand>
</feature>
<dbReference type="Pfam" id="PF00113">
    <property type="entry name" value="Enolase_C"/>
    <property type="match status" value="1"/>
</dbReference>
<evidence type="ECO:0000256" key="4">
    <source>
        <dbReference type="ARBA" id="ARBA00017068"/>
    </source>
</evidence>
<evidence type="ECO:0000256" key="3">
    <source>
        <dbReference type="ARBA" id="ARBA00012058"/>
    </source>
</evidence>
<dbReference type="GO" id="GO:0004634">
    <property type="term" value="F:phosphopyruvate hydratase activity"/>
    <property type="evidence" value="ECO:0007669"/>
    <property type="project" value="UniProtKB-EC"/>
</dbReference>
<evidence type="ECO:0000259" key="11">
    <source>
        <dbReference type="SMART" id="SM01192"/>
    </source>
</evidence>
<dbReference type="NCBIfam" id="TIGR01060">
    <property type="entry name" value="eno"/>
    <property type="match status" value="1"/>
</dbReference>
<comment type="subcellular location">
    <subcellularLocation>
        <location evidence="10">Cytoplasm</location>
    </subcellularLocation>
    <subcellularLocation>
        <location evidence="10">Secreted</location>
    </subcellularLocation>
    <subcellularLocation>
        <location evidence="10">Cell surface</location>
    </subcellularLocation>
    <text evidence="10">Fractions of enolase are present in both the cytoplasm and on the cell surface.</text>
</comment>
<comment type="cofactor">
    <cofactor evidence="10">
        <name>Mg(2+)</name>
        <dbReference type="ChEBI" id="CHEBI:18420"/>
    </cofactor>
    <text evidence="10">Binds a second Mg(2+) ion via substrate during catalysis.</text>
</comment>
<dbReference type="InterPro" id="IPR020809">
    <property type="entry name" value="Enolase_CS"/>
</dbReference>
<comment type="pathway">
    <text evidence="1 10">Carbohydrate degradation; glycolysis; pyruvate from D-glyceraldehyde 3-phosphate: step 4/5.</text>
</comment>
<dbReference type="Pfam" id="PF03952">
    <property type="entry name" value="Enolase_N"/>
    <property type="match status" value="1"/>
</dbReference>
<dbReference type="InterPro" id="IPR000941">
    <property type="entry name" value="Enolase"/>
</dbReference>
<dbReference type="SFLD" id="SFLDF00002">
    <property type="entry name" value="enolase"/>
    <property type="match status" value="1"/>
</dbReference>
<protein>
    <recommendedName>
        <fullName evidence="4 10">Enolase</fullName>
        <ecNumber evidence="3 10">4.2.1.11</ecNumber>
    </recommendedName>
    <alternativeName>
        <fullName evidence="10">2-phospho-D-glycerate hydro-lyase</fullName>
    </alternativeName>
    <alternativeName>
        <fullName evidence="10">2-phosphoglycerate dehydratase</fullName>
    </alternativeName>
</protein>
<feature type="binding site" evidence="10">
    <location>
        <position position="288"/>
    </location>
    <ligand>
        <name>Mg(2+)</name>
        <dbReference type="ChEBI" id="CHEBI:18420"/>
    </ligand>
</feature>
<feature type="domain" description="Enolase N-terminal" evidence="12">
    <location>
        <begin position="4"/>
        <end position="134"/>
    </location>
</feature>
<feature type="binding site" evidence="10">
    <location>
        <position position="370"/>
    </location>
    <ligand>
        <name>(2R)-2-phosphoglycerate</name>
        <dbReference type="ChEBI" id="CHEBI:58289"/>
    </ligand>
</feature>
<keyword evidence="10" id="KW-0963">Cytoplasm</keyword>
<dbReference type="CDD" id="cd03313">
    <property type="entry name" value="enolase"/>
    <property type="match status" value="1"/>
</dbReference>
<feature type="binding site" evidence="10">
    <location>
        <position position="369"/>
    </location>
    <ligand>
        <name>(2R)-2-phosphoglycerate</name>
        <dbReference type="ChEBI" id="CHEBI:58289"/>
    </ligand>
</feature>
<evidence type="ECO:0000256" key="2">
    <source>
        <dbReference type="ARBA" id="ARBA00009604"/>
    </source>
</evidence>
<name>A0ABM8X1T0_9BURK</name>
<dbReference type="PROSITE" id="PS00164">
    <property type="entry name" value="ENOLASE"/>
    <property type="match status" value="1"/>
</dbReference>
<dbReference type="Gene3D" id="3.30.390.10">
    <property type="entry name" value="Enolase-like, N-terminal domain"/>
    <property type="match status" value="1"/>
</dbReference>
<dbReference type="InterPro" id="IPR036849">
    <property type="entry name" value="Enolase-like_C_sf"/>
</dbReference>
<dbReference type="PRINTS" id="PR00148">
    <property type="entry name" value="ENOLASE"/>
</dbReference>
<dbReference type="SUPFAM" id="SSF54826">
    <property type="entry name" value="Enolase N-terminal domain-like"/>
    <property type="match status" value="1"/>
</dbReference>
<comment type="caution">
    <text evidence="13">The sequence shown here is derived from an EMBL/GenBank/DDBJ whole genome shotgun (WGS) entry which is preliminary data.</text>
</comment>
<dbReference type="InterPro" id="IPR029017">
    <property type="entry name" value="Enolase-like_N"/>
</dbReference>
<dbReference type="InterPro" id="IPR020811">
    <property type="entry name" value="Enolase_N"/>
</dbReference>
<dbReference type="SFLD" id="SFLDS00001">
    <property type="entry name" value="Enolase"/>
    <property type="match status" value="1"/>
</dbReference>